<protein>
    <submittedName>
        <fullName evidence="2">N-acetyltransferase family protein</fullName>
    </submittedName>
</protein>
<dbReference type="PANTHER" id="PTHR43072:SF36">
    <property type="entry name" value="RIBOSOMAL-PROTEIN-ALANINE ACETYLTRANSFERASE"/>
    <property type="match status" value="1"/>
</dbReference>
<sequence length="202" mass="21339">MSAVRACALRAVLLPVTPGPPPGWTVRSPDAGDHPRVLAVLDRWWGGFGGGAGSRERALLVPRLFLEHFADTSTLVEDADGRLVAFLVGFLSPARPGTAHVHFLGVDPAVRRGGLGRWLHARFGAVASERGAREVRCVTSPGNAASIAFHTRLGFRAEPGDLLVDGVPVHADHDGPGLHRVVLARPVADHDPGRIPCPPTSP</sequence>
<dbReference type="Pfam" id="PF00583">
    <property type="entry name" value="Acetyltransf_1"/>
    <property type="match status" value="1"/>
</dbReference>
<dbReference type="Proteomes" id="UP001560045">
    <property type="component" value="Unassembled WGS sequence"/>
</dbReference>
<feature type="domain" description="N-acetyltransferase" evidence="1">
    <location>
        <begin position="24"/>
        <end position="188"/>
    </location>
</feature>
<dbReference type="PANTHER" id="PTHR43072">
    <property type="entry name" value="N-ACETYLTRANSFERASE"/>
    <property type="match status" value="1"/>
</dbReference>
<dbReference type="PIRSF" id="PIRSF037663">
    <property type="entry name" value="Acetyltransf_GNAT_prd"/>
    <property type="match status" value="1"/>
</dbReference>
<comment type="caution">
    <text evidence="2">The sequence shown here is derived from an EMBL/GenBank/DDBJ whole genome shotgun (WGS) entry which is preliminary data.</text>
</comment>
<dbReference type="PROSITE" id="PS51186">
    <property type="entry name" value="GNAT"/>
    <property type="match status" value="1"/>
</dbReference>
<dbReference type="CDD" id="cd04301">
    <property type="entry name" value="NAT_SF"/>
    <property type="match status" value="1"/>
</dbReference>
<keyword evidence="3" id="KW-1185">Reference proteome</keyword>
<evidence type="ECO:0000313" key="3">
    <source>
        <dbReference type="Proteomes" id="UP001560045"/>
    </source>
</evidence>
<proteinExistence type="predicted"/>
<dbReference type="EMBL" id="JBFNXQ010000038">
    <property type="protein sequence ID" value="MEX5719359.1"/>
    <property type="molecule type" value="Genomic_DNA"/>
</dbReference>
<dbReference type="SUPFAM" id="SSF55729">
    <property type="entry name" value="Acyl-CoA N-acyltransferases (Nat)"/>
    <property type="match status" value="1"/>
</dbReference>
<evidence type="ECO:0000313" key="2">
    <source>
        <dbReference type="EMBL" id="MEX5719359.1"/>
    </source>
</evidence>
<dbReference type="RefSeq" id="WP_369207113.1">
    <property type="nucleotide sequence ID" value="NZ_JBFNXQ010000038.1"/>
</dbReference>
<dbReference type="InterPro" id="IPR017255">
    <property type="entry name" value="AcTrfase_GNAT_prd"/>
</dbReference>
<dbReference type="Gene3D" id="3.40.630.30">
    <property type="match status" value="1"/>
</dbReference>
<dbReference type="InterPro" id="IPR000182">
    <property type="entry name" value="GNAT_dom"/>
</dbReference>
<accession>A0ABV3XFL9</accession>
<name>A0ABV3XFL9_9ACTN</name>
<dbReference type="InterPro" id="IPR016181">
    <property type="entry name" value="Acyl_CoA_acyltransferase"/>
</dbReference>
<evidence type="ECO:0000259" key="1">
    <source>
        <dbReference type="PROSITE" id="PS51186"/>
    </source>
</evidence>
<organism evidence="2 3">
    <name type="scientific">Geodermatophilus maliterrae</name>
    <dbReference type="NCBI Taxonomy" id="3162531"/>
    <lineage>
        <taxon>Bacteria</taxon>
        <taxon>Bacillati</taxon>
        <taxon>Actinomycetota</taxon>
        <taxon>Actinomycetes</taxon>
        <taxon>Geodermatophilales</taxon>
        <taxon>Geodermatophilaceae</taxon>
        <taxon>Geodermatophilus</taxon>
    </lineage>
</organism>
<reference evidence="2 3" key="1">
    <citation type="submission" date="2024-06" db="EMBL/GenBank/DDBJ databases">
        <title>Draft genome sequence of Geodermatophilus badlandi, a novel member of the Geodermatophilaceae isolated from badland sedimentary rocks in the Red desert, Wyoming, USA.</title>
        <authorList>
            <person name="Ben Tekaya S."/>
            <person name="Nouioui I."/>
            <person name="Flores G.M."/>
            <person name="Shaal M.N."/>
            <person name="Bredoire F."/>
            <person name="Basile F."/>
            <person name="Van Diepen L."/>
            <person name="Ward N.L."/>
        </authorList>
    </citation>
    <scope>NUCLEOTIDE SEQUENCE [LARGE SCALE GENOMIC DNA]</scope>
    <source>
        <strain evidence="2 3">WL48A</strain>
    </source>
</reference>
<gene>
    <name evidence="2" type="ORF">ABQ292_13410</name>
</gene>